<proteinExistence type="predicted"/>
<sequence>MNNYREQYKRLLIEYERLGGNLQGVPRFYSLENEAKLRREMSKLSNLPMSQLAPEPPKGDNPKIDKSANQKIDKLISDYPQALHPVYLAKKNHWLQACSLKLQLNALPAHQESQARTLQQQLWHLFEEMDACDTVLDHWTKYKRILLPTAPSQEEALDKLSPTQQVQRLHTLRSNIVSREKSLIKWRLQAAESEGENFTLIEKIFRKTEELKQLKLLVKTIEKKINVK</sequence>
<comment type="caution">
    <text evidence="2">The sequence shown here is derived from an EMBL/GenBank/DDBJ whole genome shotgun (WGS) entry which is preliminary data.</text>
</comment>
<dbReference type="EMBL" id="JAEUAH010000002">
    <property type="protein sequence ID" value="MBM0649662.1"/>
    <property type="molecule type" value="Genomic_DNA"/>
</dbReference>
<evidence type="ECO:0000313" key="3">
    <source>
        <dbReference type="Proteomes" id="UP000603506"/>
    </source>
</evidence>
<evidence type="ECO:0000256" key="1">
    <source>
        <dbReference type="SAM" id="MobiDB-lite"/>
    </source>
</evidence>
<protein>
    <submittedName>
        <fullName evidence="2">Uncharacterized protein</fullName>
    </submittedName>
</protein>
<reference evidence="2 3" key="1">
    <citation type="submission" date="2021-01" db="EMBL/GenBank/DDBJ databases">
        <title>Evidence that Capnocytophaga endodontalis is a later homotypic synonym for Capnocytophaga genospecies AHN8471, and request for opinion on proposed recognition of strain AHN8471 as type strain of the species.</title>
        <authorList>
            <person name="Nicholson A.C."/>
            <person name="Hopper C.L."/>
            <person name="Gulvik C.A."/>
            <person name="Mcquiston J.R."/>
            <person name="Lau E.F."/>
        </authorList>
    </citation>
    <scope>NUCLEOTIDE SEQUENCE [LARGE SCALE GENOMIC DNA]</scope>
    <source>
        <strain evidence="2 3">AHN9576</strain>
    </source>
</reference>
<keyword evidence="3" id="KW-1185">Reference proteome</keyword>
<name>A0ABS1YTE8_9FLAO</name>
<accession>A0ABS1YTE8</accession>
<dbReference type="RefSeq" id="WP_203094426.1">
    <property type="nucleotide sequence ID" value="NZ_JAESPH010000022.1"/>
</dbReference>
<evidence type="ECO:0000313" key="2">
    <source>
        <dbReference type="EMBL" id="MBM0649662.1"/>
    </source>
</evidence>
<organism evidence="2 3">
    <name type="scientific">Capnocytophaga genosp. AHN8471</name>
    <dbReference type="NCBI Taxonomy" id="327574"/>
    <lineage>
        <taxon>Bacteria</taxon>
        <taxon>Pseudomonadati</taxon>
        <taxon>Bacteroidota</taxon>
        <taxon>Flavobacteriia</taxon>
        <taxon>Flavobacteriales</taxon>
        <taxon>Flavobacteriaceae</taxon>
        <taxon>Capnocytophaga</taxon>
    </lineage>
</organism>
<dbReference type="Proteomes" id="UP000603506">
    <property type="component" value="Unassembled WGS sequence"/>
</dbReference>
<gene>
    <name evidence="2" type="ORF">JNB19_02630</name>
</gene>
<feature type="region of interest" description="Disordered" evidence="1">
    <location>
        <begin position="45"/>
        <end position="65"/>
    </location>
</feature>